<evidence type="ECO:0000256" key="1">
    <source>
        <dbReference type="ARBA" id="ARBA00008901"/>
    </source>
</evidence>
<dbReference type="InterPro" id="IPR012292">
    <property type="entry name" value="Globin/Proto"/>
</dbReference>
<evidence type="ECO:0000259" key="3">
    <source>
        <dbReference type="PROSITE" id="PS51180"/>
    </source>
</evidence>
<dbReference type="SUPFAM" id="SSF46458">
    <property type="entry name" value="Globin-like"/>
    <property type="match status" value="1"/>
</dbReference>
<dbReference type="Pfam" id="PF03097">
    <property type="entry name" value="BRO1"/>
    <property type="match status" value="1"/>
</dbReference>
<dbReference type="Pfam" id="PF00042">
    <property type="entry name" value="Globin"/>
    <property type="match status" value="1"/>
</dbReference>
<dbReference type="InterPro" id="IPR004328">
    <property type="entry name" value="BRO1_dom"/>
</dbReference>
<reference evidence="4" key="1">
    <citation type="submission" date="2020-11" db="EMBL/GenBank/DDBJ databases">
        <authorList>
            <person name="Tran Van P."/>
        </authorList>
    </citation>
    <scope>NUCLEOTIDE SEQUENCE</scope>
</reference>
<dbReference type="GO" id="GO:0019825">
    <property type="term" value="F:oxygen binding"/>
    <property type="evidence" value="ECO:0007669"/>
    <property type="project" value="InterPro"/>
</dbReference>
<dbReference type="PANTHER" id="PTHR23032:SF13">
    <property type="entry name" value="BRO1 DOMAIN-CONTAINING PROTEIN BROX"/>
    <property type="match status" value="1"/>
</dbReference>
<feature type="domain" description="BRO1" evidence="3">
    <location>
        <begin position="1"/>
        <end position="508"/>
    </location>
</feature>
<organism evidence="4">
    <name type="scientific">Timema californicum</name>
    <name type="common">California timema</name>
    <name type="synonym">Walking stick</name>
    <dbReference type="NCBI Taxonomy" id="61474"/>
    <lineage>
        <taxon>Eukaryota</taxon>
        <taxon>Metazoa</taxon>
        <taxon>Ecdysozoa</taxon>
        <taxon>Arthropoda</taxon>
        <taxon>Hexapoda</taxon>
        <taxon>Insecta</taxon>
        <taxon>Pterygota</taxon>
        <taxon>Neoptera</taxon>
        <taxon>Polyneoptera</taxon>
        <taxon>Phasmatodea</taxon>
        <taxon>Timematodea</taxon>
        <taxon>Timematoidea</taxon>
        <taxon>Timematidae</taxon>
        <taxon>Timema</taxon>
    </lineage>
</organism>
<dbReference type="Gene3D" id="1.10.490.10">
    <property type="entry name" value="Globins"/>
    <property type="match status" value="1"/>
</dbReference>
<dbReference type="InterPro" id="IPR044399">
    <property type="entry name" value="Mb-like_M"/>
</dbReference>
<dbReference type="Gene3D" id="1.25.40.280">
    <property type="entry name" value="alix/aip1 like domains"/>
    <property type="match status" value="1"/>
</dbReference>
<sequence length="643" mass="73394">MSHWFHRNVLKATAHSTFETKMIAQDCEALKVCSDLKASRYRLLELLPDPRNSSASVESALDLYLALLNGLVTAPQGGPSKLRHNFLFKWTHSLLGNTPQRQQDTVFEAANIICNVAIWFMKHAAMIAVKDDIDMEEAKEVHKSLRRAAGMFRLVQKELVPHLSEKPMVGGDLDPRVTTAYFHQCTAEAQEVTVARAIELKHNASLISALANETSKLFGDAAGSLLSIEGAERWRKYLQLKSVFYQAYAYSYCGDNLLSLDQCGAAIRALQESQTCYAQAEELCKEYRKVKGLGPKARPETHPFFKRLSPIVRITLEKCERENGFIYHQKVPVDPPELELKATYGLVSPEEFVLPPTSPLWTPVVYAALDQVKSDPKDPANSSAAAKVEGDLTPVSEVPLPQSGQEPKNESGCVLQTLAMGTRLTKMFNQEVQRDKMTGLDPEQLNILRSMWVVIDLELDMHSRIIFRRFFQEHPGYLRFFRALTHTPSSRVDIDSVCRDHFKAILTCLGKMLHCVANRTPIELRGHIEHVALVHSRIDLTLQDFLLFRDVLTNYLCGEVPQSRYQLTRQVWTSFLTSLFQNIFLRIGEIHRLEQQHVEFITEDEPWLHCKAPHNFSREVANNWYWSHRKKFWQVGPERRLTD</sequence>
<dbReference type="InterPro" id="IPR038898">
    <property type="entry name" value="BROX"/>
</dbReference>
<evidence type="ECO:0000313" key="4">
    <source>
        <dbReference type="EMBL" id="CAD7574529.1"/>
    </source>
</evidence>
<feature type="region of interest" description="Disordered" evidence="2">
    <location>
        <begin position="375"/>
        <end position="410"/>
    </location>
</feature>
<dbReference type="GO" id="GO:0020037">
    <property type="term" value="F:heme binding"/>
    <property type="evidence" value="ECO:0007669"/>
    <property type="project" value="InterPro"/>
</dbReference>
<dbReference type="InterPro" id="IPR000971">
    <property type="entry name" value="Globin"/>
</dbReference>
<name>A0A7R9J8H0_TIMCA</name>
<dbReference type="PROSITE" id="PS51180">
    <property type="entry name" value="BRO1"/>
    <property type="match status" value="1"/>
</dbReference>
<dbReference type="InterPro" id="IPR009050">
    <property type="entry name" value="Globin-like_sf"/>
</dbReference>
<dbReference type="CDD" id="cd01040">
    <property type="entry name" value="Mb-like"/>
    <property type="match status" value="1"/>
</dbReference>
<dbReference type="InterPro" id="IPR038499">
    <property type="entry name" value="BRO1_sf"/>
</dbReference>
<proteinExistence type="inferred from homology"/>
<accession>A0A7R9J8H0</accession>
<protein>
    <submittedName>
        <fullName evidence="4">(California timema) hypothetical protein</fullName>
    </submittedName>
</protein>
<gene>
    <name evidence="4" type="ORF">TCMB3V08_LOCUS7140</name>
</gene>
<evidence type="ECO:0000256" key="2">
    <source>
        <dbReference type="SAM" id="MobiDB-lite"/>
    </source>
</evidence>
<dbReference type="PANTHER" id="PTHR23032">
    <property type="entry name" value="BRO1 DOMAIN-CONTAINING PROTEIN BROX"/>
    <property type="match status" value="1"/>
</dbReference>
<dbReference type="AlphaFoldDB" id="A0A7R9J8H0"/>
<dbReference type="EMBL" id="OE182426">
    <property type="protein sequence ID" value="CAD7574529.1"/>
    <property type="molecule type" value="Genomic_DNA"/>
</dbReference>
<dbReference type="SMART" id="SM01041">
    <property type="entry name" value="BRO1"/>
    <property type="match status" value="1"/>
</dbReference>
<comment type="similarity">
    <text evidence="1">Belongs to the BROX family.</text>
</comment>